<feature type="transmembrane region" description="Helical" evidence="7">
    <location>
        <begin position="147"/>
        <end position="169"/>
    </location>
</feature>
<accession>A0ABD5Y3E9</accession>
<dbReference type="Proteomes" id="UP001596432">
    <property type="component" value="Unassembled WGS sequence"/>
</dbReference>
<feature type="transmembrane region" description="Helical" evidence="7">
    <location>
        <begin position="320"/>
        <end position="339"/>
    </location>
</feature>
<dbReference type="AlphaFoldDB" id="A0ABD5Y3E9"/>
<evidence type="ECO:0000256" key="7">
    <source>
        <dbReference type="SAM" id="Phobius"/>
    </source>
</evidence>
<dbReference type="EMBL" id="JBHTAS010000001">
    <property type="protein sequence ID" value="MFC7139952.1"/>
    <property type="molecule type" value="Genomic_DNA"/>
</dbReference>
<evidence type="ECO:0000259" key="8">
    <source>
        <dbReference type="SMART" id="SM00746"/>
    </source>
</evidence>
<proteinExistence type="inferred from homology"/>
<evidence type="ECO:0000256" key="6">
    <source>
        <dbReference type="ARBA" id="ARBA00023136"/>
    </source>
</evidence>
<organism evidence="9 10">
    <name type="scientific">Halosimplex aquaticum</name>
    <dbReference type="NCBI Taxonomy" id="3026162"/>
    <lineage>
        <taxon>Archaea</taxon>
        <taxon>Methanobacteriati</taxon>
        <taxon>Methanobacteriota</taxon>
        <taxon>Stenosarchaea group</taxon>
        <taxon>Halobacteria</taxon>
        <taxon>Halobacteriales</taxon>
        <taxon>Haloarculaceae</taxon>
        <taxon>Halosimplex</taxon>
    </lineage>
</organism>
<feature type="transmembrane region" description="Helical" evidence="7">
    <location>
        <begin position="262"/>
        <end position="280"/>
    </location>
</feature>
<dbReference type="Gene3D" id="1.10.620.20">
    <property type="entry name" value="Ribonucleotide Reductase, subunit A"/>
    <property type="match status" value="1"/>
</dbReference>
<dbReference type="InterPro" id="IPR005524">
    <property type="entry name" value="DUF318"/>
</dbReference>
<keyword evidence="4 7" id="KW-0812">Transmembrane</keyword>
<dbReference type="GeneID" id="78820222"/>
<feature type="transmembrane region" description="Helical" evidence="7">
    <location>
        <begin position="118"/>
        <end position="141"/>
    </location>
</feature>
<evidence type="ECO:0000313" key="10">
    <source>
        <dbReference type="Proteomes" id="UP001596432"/>
    </source>
</evidence>
<dbReference type="InterPro" id="IPR053166">
    <property type="entry name" value="UPF0718_permease"/>
</dbReference>
<evidence type="ECO:0000256" key="4">
    <source>
        <dbReference type="ARBA" id="ARBA00022692"/>
    </source>
</evidence>
<reference evidence="9 10" key="1">
    <citation type="journal article" date="2019" name="Int. J. Syst. Evol. Microbiol.">
        <title>The Global Catalogue of Microorganisms (GCM) 10K type strain sequencing project: providing services to taxonomists for standard genome sequencing and annotation.</title>
        <authorList>
            <consortium name="The Broad Institute Genomics Platform"/>
            <consortium name="The Broad Institute Genome Sequencing Center for Infectious Disease"/>
            <person name="Wu L."/>
            <person name="Ma J."/>
        </authorList>
    </citation>
    <scope>NUCLEOTIDE SEQUENCE [LARGE SCALE GENOMIC DNA]</scope>
    <source>
        <strain evidence="9 10">XZYJT29</strain>
    </source>
</reference>
<keyword evidence="5 7" id="KW-1133">Transmembrane helix</keyword>
<keyword evidence="3" id="KW-1003">Cell membrane</keyword>
<dbReference type="PANTHER" id="PTHR42775:SF1">
    <property type="entry name" value="PERMEASE RV2963-RELATED"/>
    <property type="match status" value="1"/>
</dbReference>
<dbReference type="Pfam" id="PF03773">
    <property type="entry name" value="ArsP_1"/>
    <property type="match status" value="1"/>
</dbReference>
<name>A0ABD5Y3E9_9EURY</name>
<comment type="similarity">
    <text evidence="2">Belongs to the UPF0718 family.</text>
</comment>
<dbReference type="PANTHER" id="PTHR42775">
    <property type="entry name" value="PERMEASE RV2963-RELATED"/>
    <property type="match status" value="1"/>
</dbReference>
<evidence type="ECO:0000256" key="5">
    <source>
        <dbReference type="ARBA" id="ARBA00022989"/>
    </source>
</evidence>
<dbReference type="InterPro" id="IPR011017">
    <property type="entry name" value="TRASH_dom"/>
</dbReference>
<feature type="transmembrane region" description="Helical" evidence="7">
    <location>
        <begin position="45"/>
        <end position="67"/>
    </location>
</feature>
<evidence type="ECO:0000256" key="2">
    <source>
        <dbReference type="ARBA" id="ARBA00006386"/>
    </source>
</evidence>
<dbReference type="InterPro" id="IPR009078">
    <property type="entry name" value="Ferritin-like_SF"/>
</dbReference>
<feature type="transmembrane region" description="Helical" evidence="7">
    <location>
        <begin position="292"/>
        <end position="313"/>
    </location>
</feature>
<dbReference type="InterPro" id="IPR012348">
    <property type="entry name" value="RNR-like"/>
</dbReference>
<evidence type="ECO:0000256" key="3">
    <source>
        <dbReference type="ARBA" id="ARBA00022475"/>
    </source>
</evidence>
<dbReference type="SMART" id="SM00746">
    <property type="entry name" value="TRASH"/>
    <property type="match status" value="1"/>
</dbReference>
<gene>
    <name evidence="9" type="ORF">ACFQMA_08905</name>
</gene>
<feature type="transmembrane region" description="Helical" evidence="7">
    <location>
        <begin position="6"/>
        <end position="24"/>
    </location>
</feature>
<evidence type="ECO:0000313" key="9">
    <source>
        <dbReference type="EMBL" id="MFC7139952.1"/>
    </source>
</evidence>
<feature type="transmembrane region" description="Helical" evidence="7">
    <location>
        <begin position="359"/>
        <end position="387"/>
    </location>
</feature>
<keyword evidence="6 7" id="KW-0472">Membrane</keyword>
<feature type="transmembrane region" description="Helical" evidence="7">
    <location>
        <begin position="407"/>
        <end position="424"/>
    </location>
</feature>
<comment type="subcellular location">
    <subcellularLocation>
        <location evidence="1">Cell membrane</location>
        <topology evidence="1">Multi-pass membrane protein</topology>
    </subcellularLocation>
</comment>
<sequence>MERKEYAILAVIALATVGIGVFTTSEPLSTFFVESTQEFLTTTAAMAWITWWALVIGFAIAGGVEAWTSNEEVSELLEGQGPREIGYGSLFGFVSSSCSYSAIATAKNLFKKGGSAAATLGAFMFASTNLVIEIGAIIWILLGWQFLLADIVGGFTLIGLMAVGFVYVVPDEVVEQARENVTDEGTEKVQDPVCGMEVDPDEAEYSMEHDGQTYYFCSQSCMESFDPEAANTTIREKATSLSGWKALADKQWKEWGMLWDEIAIGFIFAGLIAGFIPQQVWTSVFSGATFGLPVYIFWTAVLGAVIGVATFVCSVGNVPFAAVLFSNGLPFGSVLSYIYADLIVPPIMDAYREYYGTKFAAILSGMIFVSAVFTGVLMHFLFLSVGLIPAPSSVQIAEVSIEMNYKMVLNVLATVFFLFLYWLHRQDSVGETGKHSGHAHTAD</sequence>
<dbReference type="Pfam" id="PF04945">
    <property type="entry name" value="YHS"/>
    <property type="match status" value="1"/>
</dbReference>
<dbReference type="RefSeq" id="WP_274325519.1">
    <property type="nucleotide sequence ID" value="NZ_CP118158.1"/>
</dbReference>
<protein>
    <submittedName>
        <fullName evidence="9">Permease</fullName>
    </submittedName>
</protein>
<dbReference type="GO" id="GO:0005886">
    <property type="term" value="C:plasma membrane"/>
    <property type="evidence" value="ECO:0007669"/>
    <property type="project" value="UniProtKB-SubCell"/>
</dbReference>
<dbReference type="InterPro" id="IPR007029">
    <property type="entry name" value="YHS_dom"/>
</dbReference>
<comment type="caution">
    <text evidence="9">The sequence shown here is derived from an EMBL/GenBank/DDBJ whole genome shotgun (WGS) entry which is preliminary data.</text>
</comment>
<feature type="domain" description="TRASH" evidence="8">
    <location>
        <begin position="191"/>
        <end position="229"/>
    </location>
</feature>
<keyword evidence="10" id="KW-1185">Reference proteome</keyword>
<evidence type="ECO:0000256" key="1">
    <source>
        <dbReference type="ARBA" id="ARBA00004651"/>
    </source>
</evidence>
<dbReference type="SUPFAM" id="SSF47240">
    <property type="entry name" value="Ferritin-like"/>
    <property type="match status" value="1"/>
</dbReference>